<dbReference type="EMBL" id="FZNM01000013">
    <property type="protein sequence ID" value="SNR63136.1"/>
    <property type="molecule type" value="Genomic_DNA"/>
</dbReference>
<gene>
    <name evidence="2" type="ORF">EYF88_15230</name>
    <name evidence="1" type="ORF">SAMN06265378_1138</name>
</gene>
<dbReference type="AlphaFoldDB" id="A0A238XVR7"/>
<dbReference type="Proteomes" id="UP000292859">
    <property type="component" value="Unassembled WGS sequence"/>
</dbReference>
<accession>A0A238XVR7</accession>
<evidence type="ECO:0000313" key="4">
    <source>
        <dbReference type="Proteomes" id="UP000292859"/>
    </source>
</evidence>
<dbReference type="OrthoDB" id="7838422at2"/>
<reference evidence="1" key="2">
    <citation type="submission" date="2017-06" db="EMBL/GenBank/DDBJ databases">
        <authorList>
            <person name="Kim H.J."/>
            <person name="Triplett B.A."/>
        </authorList>
    </citation>
    <scope>NUCLEOTIDE SEQUENCE [LARGE SCALE GENOMIC DNA]</scope>
    <source>
        <strain evidence="1">DSM 26170</strain>
    </source>
</reference>
<evidence type="ECO:0000313" key="2">
    <source>
        <dbReference type="EMBL" id="TBN47554.1"/>
    </source>
</evidence>
<dbReference type="EMBL" id="SIRL01000013">
    <property type="protein sequence ID" value="TBN47554.1"/>
    <property type="molecule type" value="Genomic_DNA"/>
</dbReference>
<sequence length="257" mass="27964">MQIAPGWKSERGLSAQRTFRLAASLTVCYSLSMKHSAFTHIVAKSCRIPEKTVAIFVRNLKEAGLVTSGARGVNAPEMTVMDLTRTLIALCATDRPSDAVSALNRYRAATCGFAAKAELDGKQIEIGEIGETFEDHLCNLLSAHFNVLRKSGGSIEVFQNIPAAIIRVFGGTVYFQSTLTDDEQNNSWIEDRNGSPYPVVRGIAAVRSISASDLREMAILFFLEREDGTTWEDMVASGNAAEIAARHVFGVGQEDKS</sequence>
<protein>
    <submittedName>
        <fullName evidence="1">Uncharacterized protein</fullName>
    </submittedName>
</protein>
<reference evidence="3" key="1">
    <citation type="submission" date="2017-06" db="EMBL/GenBank/DDBJ databases">
        <authorList>
            <person name="Varghese N."/>
            <person name="Submissions S."/>
        </authorList>
    </citation>
    <scope>NUCLEOTIDE SEQUENCE [LARGE SCALE GENOMIC DNA]</scope>
    <source>
        <strain evidence="3">DSM 26170</strain>
    </source>
</reference>
<reference evidence="2 4" key="3">
    <citation type="submission" date="2019-02" db="EMBL/GenBank/DDBJ databases">
        <authorList>
            <person name="Zhang G."/>
        </authorList>
    </citation>
    <scope>NUCLEOTIDE SEQUENCE [LARGE SCALE GENOMIC DNA]</scope>
    <source>
        <strain evidence="2 4">CMB17</strain>
    </source>
</reference>
<dbReference type="RefSeq" id="WP_089388967.1">
    <property type="nucleotide sequence ID" value="NZ_FZNM01000013.1"/>
</dbReference>
<dbReference type="Proteomes" id="UP000198409">
    <property type="component" value="Unassembled WGS sequence"/>
</dbReference>
<evidence type="ECO:0000313" key="3">
    <source>
        <dbReference type="Proteomes" id="UP000198409"/>
    </source>
</evidence>
<name>A0A238XVR7_9RHOB</name>
<proteinExistence type="predicted"/>
<organism evidence="1 3">
    <name type="scientific">Paracoccus sediminis</name>
    <dbReference type="NCBI Taxonomy" id="1214787"/>
    <lineage>
        <taxon>Bacteria</taxon>
        <taxon>Pseudomonadati</taxon>
        <taxon>Pseudomonadota</taxon>
        <taxon>Alphaproteobacteria</taxon>
        <taxon>Rhodobacterales</taxon>
        <taxon>Paracoccaceae</taxon>
        <taxon>Paracoccus</taxon>
    </lineage>
</organism>
<keyword evidence="4" id="KW-1185">Reference proteome</keyword>
<evidence type="ECO:0000313" key="1">
    <source>
        <dbReference type="EMBL" id="SNR63136.1"/>
    </source>
</evidence>